<dbReference type="InterPro" id="IPR005119">
    <property type="entry name" value="LysR_subst-bd"/>
</dbReference>
<dbReference type="PROSITE" id="PS50931">
    <property type="entry name" value="HTH_LYSR"/>
    <property type="match status" value="1"/>
</dbReference>
<dbReference type="Pfam" id="PF03466">
    <property type="entry name" value="LysR_substrate"/>
    <property type="match status" value="1"/>
</dbReference>
<dbReference type="SUPFAM" id="SSF46785">
    <property type="entry name" value="Winged helix' DNA-binding domain"/>
    <property type="match status" value="1"/>
</dbReference>
<keyword evidence="7" id="KW-1185">Reference proteome</keyword>
<dbReference type="GO" id="GO:0032993">
    <property type="term" value="C:protein-DNA complex"/>
    <property type="evidence" value="ECO:0007669"/>
    <property type="project" value="TreeGrafter"/>
</dbReference>
<evidence type="ECO:0000256" key="1">
    <source>
        <dbReference type="ARBA" id="ARBA00009437"/>
    </source>
</evidence>
<dbReference type="CDD" id="cd08414">
    <property type="entry name" value="PBP2_LTTR_aromatics_like"/>
    <property type="match status" value="1"/>
</dbReference>
<dbReference type="InterPro" id="IPR000847">
    <property type="entry name" value="LysR_HTH_N"/>
</dbReference>
<dbReference type="eggNOG" id="COG0583">
    <property type="taxonomic scope" value="Bacteria"/>
</dbReference>
<keyword evidence="2" id="KW-0805">Transcription regulation</keyword>
<dbReference type="OrthoDB" id="9067838at2"/>
<sequence>MDIDLLRTFCQLAEDKNFRVASEHLYITQSALTKKVKRLEEQLNVVLFDRGRHGAELSPMGKILLPEAKRVLKGFESFKTLSAFVAEGTSGHLNIGFGISSFHEAPNYIARFKQDHPNVHVSLNDYPSHILVEEMTLGNLQLGFDRLPVEPPLTAIPLFSDRLAIAIHEKELIDEDNLWASLSHHSYLALSRGKNPTMNKHITSYLWEAQQRPAVVEEADDIITLLALVSARLGYTIIPASVARISQPQIRFIPLSGAHAEWSVGLLWNPEVSDPATQSFVNKVKQSTDSIDQPDV</sequence>
<dbReference type="SUPFAM" id="SSF53850">
    <property type="entry name" value="Periplasmic binding protein-like II"/>
    <property type="match status" value="1"/>
</dbReference>
<dbReference type="Pfam" id="PF00126">
    <property type="entry name" value="HTH_1"/>
    <property type="match status" value="1"/>
</dbReference>
<evidence type="ECO:0000256" key="2">
    <source>
        <dbReference type="ARBA" id="ARBA00023015"/>
    </source>
</evidence>
<organism evidence="6 7">
    <name type="scientific">Vibrio brasiliensis LMG 20546</name>
    <dbReference type="NCBI Taxonomy" id="945543"/>
    <lineage>
        <taxon>Bacteria</taxon>
        <taxon>Pseudomonadati</taxon>
        <taxon>Pseudomonadota</taxon>
        <taxon>Gammaproteobacteria</taxon>
        <taxon>Vibrionales</taxon>
        <taxon>Vibrionaceae</taxon>
        <taxon>Vibrio</taxon>
        <taxon>Vibrio oreintalis group</taxon>
    </lineage>
</organism>
<dbReference type="EMBL" id="AEVS01000077">
    <property type="protein sequence ID" value="EGA64795.1"/>
    <property type="molecule type" value="Genomic_DNA"/>
</dbReference>
<keyword evidence="3" id="KW-0238">DNA-binding</keyword>
<evidence type="ECO:0000256" key="3">
    <source>
        <dbReference type="ARBA" id="ARBA00023125"/>
    </source>
</evidence>
<dbReference type="Proteomes" id="UP000004371">
    <property type="component" value="Unassembled WGS sequence"/>
</dbReference>
<dbReference type="STRING" id="945543.VIBR0546_17233"/>
<feature type="domain" description="HTH lysR-type" evidence="5">
    <location>
        <begin position="1"/>
        <end position="58"/>
    </location>
</feature>
<dbReference type="Gene3D" id="3.40.190.10">
    <property type="entry name" value="Periplasmic binding protein-like II"/>
    <property type="match status" value="2"/>
</dbReference>
<comment type="caution">
    <text evidence="6">The sequence shown here is derived from an EMBL/GenBank/DDBJ whole genome shotgun (WGS) entry which is preliminary data.</text>
</comment>
<dbReference type="AlphaFoldDB" id="E8LWP4"/>
<accession>E8LWP4</accession>
<protein>
    <submittedName>
        <fullName evidence="6">Isoleucine biosynthesis transcriptional activator</fullName>
    </submittedName>
</protein>
<reference evidence="6 7" key="1">
    <citation type="journal article" date="2012" name="Int. J. Syst. Evol. Microbiol.">
        <title>Vibrio caribbeanicus sp. nov., isolated from the marine sponge Scleritoderma cyanea.</title>
        <authorList>
            <person name="Hoffmann M."/>
            <person name="Monday S.R."/>
            <person name="Allard M.W."/>
            <person name="Strain E.A."/>
            <person name="Whittaker P."/>
            <person name="Naum M."/>
            <person name="McCarthy P.J."/>
            <person name="Lopez J.V."/>
            <person name="Fischer M."/>
            <person name="Brown E.W."/>
        </authorList>
    </citation>
    <scope>NUCLEOTIDE SEQUENCE [LARGE SCALE GENOMIC DNA]</scope>
    <source>
        <strain evidence="6 7">LMG 20546</strain>
    </source>
</reference>
<dbReference type="GO" id="GO:0003700">
    <property type="term" value="F:DNA-binding transcription factor activity"/>
    <property type="evidence" value="ECO:0007669"/>
    <property type="project" value="InterPro"/>
</dbReference>
<proteinExistence type="inferred from homology"/>
<evidence type="ECO:0000256" key="4">
    <source>
        <dbReference type="ARBA" id="ARBA00023163"/>
    </source>
</evidence>
<dbReference type="InterPro" id="IPR036390">
    <property type="entry name" value="WH_DNA-bd_sf"/>
</dbReference>
<gene>
    <name evidence="6" type="ORF">VIBR0546_17233</name>
</gene>
<evidence type="ECO:0000259" key="5">
    <source>
        <dbReference type="PROSITE" id="PS50931"/>
    </source>
</evidence>
<keyword evidence="4" id="KW-0804">Transcription</keyword>
<dbReference type="FunFam" id="1.10.10.10:FF:000001">
    <property type="entry name" value="LysR family transcriptional regulator"/>
    <property type="match status" value="1"/>
</dbReference>
<comment type="similarity">
    <text evidence="1">Belongs to the LysR transcriptional regulatory family.</text>
</comment>
<dbReference type="PANTHER" id="PTHR30346">
    <property type="entry name" value="TRANSCRIPTIONAL DUAL REGULATOR HCAR-RELATED"/>
    <property type="match status" value="1"/>
</dbReference>
<dbReference type="GO" id="GO:0003677">
    <property type="term" value="F:DNA binding"/>
    <property type="evidence" value="ECO:0007669"/>
    <property type="project" value="UniProtKB-KW"/>
</dbReference>
<dbReference type="PANTHER" id="PTHR30346:SF9">
    <property type="entry name" value="LYSR FAMILY TRANSCRIPTIONAL REGULATOR"/>
    <property type="match status" value="1"/>
</dbReference>
<dbReference type="Gene3D" id="1.10.10.10">
    <property type="entry name" value="Winged helix-like DNA-binding domain superfamily/Winged helix DNA-binding domain"/>
    <property type="match status" value="1"/>
</dbReference>
<evidence type="ECO:0000313" key="6">
    <source>
        <dbReference type="EMBL" id="EGA64795.1"/>
    </source>
</evidence>
<dbReference type="PRINTS" id="PR00039">
    <property type="entry name" value="HTHLYSR"/>
</dbReference>
<dbReference type="InterPro" id="IPR036388">
    <property type="entry name" value="WH-like_DNA-bd_sf"/>
</dbReference>
<name>E8LWP4_9VIBR</name>
<dbReference type="RefSeq" id="WP_006880273.1">
    <property type="nucleotide sequence ID" value="NZ_AEVS01000077.1"/>
</dbReference>
<evidence type="ECO:0000313" key="7">
    <source>
        <dbReference type="Proteomes" id="UP000004371"/>
    </source>
</evidence>